<dbReference type="Proteomes" id="UP001153076">
    <property type="component" value="Unassembled WGS sequence"/>
</dbReference>
<proteinExistence type="predicted"/>
<organism evidence="2 3">
    <name type="scientific">Carnegiea gigantea</name>
    <dbReference type="NCBI Taxonomy" id="171969"/>
    <lineage>
        <taxon>Eukaryota</taxon>
        <taxon>Viridiplantae</taxon>
        <taxon>Streptophyta</taxon>
        <taxon>Embryophyta</taxon>
        <taxon>Tracheophyta</taxon>
        <taxon>Spermatophyta</taxon>
        <taxon>Magnoliopsida</taxon>
        <taxon>eudicotyledons</taxon>
        <taxon>Gunneridae</taxon>
        <taxon>Pentapetalae</taxon>
        <taxon>Caryophyllales</taxon>
        <taxon>Cactineae</taxon>
        <taxon>Cactaceae</taxon>
        <taxon>Cactoideae</taxon>
        <taxon>Echinocereeae</taxon>
        <taxon>Carnegiea</taxon>
    </lineage>
</organism>
<evidence type="ECO:0000313" key="2">
    <source>
        <dbReference type="EMBL" id="KAJ8450758.1"/>
    </source>
</evidence>
<evidence type="ECO:0000256" key="1">
    <source>
        <dbReference type="SAM" id="MobiDB-lite"/>
    </source>
</evidence>
<evidence type="ECO:0000313" key="3">
    <source>
        <dbReference type="Proteomes" id="UP001153076"/>
    </source>
</evidence>
<dbReference type="OrthoDB" id="1001981at2759"/>
<feature type="compositionally biased region" description="Basic and acidic residues" evidence="1">
    <location>
        <begin position="1"/>
        <end position="10"/>
    </location>
</feature>
<accession>A0A9Q1KWD0</accession>
<feature type="region of interest" description="Disordered" evidence="1">
    <location>
        <begin position="1"/>
        <end position="84"/>
    </location>
</feature>
<keyword evidence="3" id="KW-1185">Reference proteome</keyword>
<dbReference type="AlphaFoldDB" id="A0A9Q1KWD0"/>
<comment type="caution">
    <text evidence="2">The sequence shown here is derived from an EMBL/GenBank/DDBJ whole genome shotgun (WGS) entry which is preliminary data.</text>
</comment>
<dbReference type="EMBL" id="JAKOGI010000013">
    <property type="protein sequence ID" value="KAJ8450758.1"/>
    <property type="molecule type" value="Genomic_DNA"/>
</dbReference>
<gene>
    <name evidence="2" type="ORF">Cgig2_021230</name>
</gene>
<reference evidence="2" key="1">
    <citation type="submission" date="2022-04" db="EMBL/GenBank/DDBJ databases">
        <title>Carnegiea gigantea Genome sequencing and assembly v2.</title>
        <authorList>
            <person name="Copetti D."/>
            <person name="Sanderson M.J."/>
            <person name="Burquez A."/>
            <person name="Wojciechowski M.F."/>
        </authorList>
    </citation>
    <scope>NUCLEOTIDE SEQUENCE</scope>
    <source>
        <strain evidence="2">SGP5-SGP5p</strain>
        <tissue evidence="2">Aerial part</tissue>
    </source>
</reference>
<protein>
    <submittedName>
        <fullName evidence="2">Uncharacterized protein</fullName>
    </submittedName>
</protein>
<name>A0A9Q1KWD0_9CARY</name>
<sequence>MTDAEERMQAKDATNPKNSTNDNRARKSGVTLTYKRKSSYKYNSNCPEPEPKPEPKPRWKRQRKQQHLDSLQPTLKRAAKRTPRKKVQFRHVNVEEPVSESTDLSLITTRSWSGLLRHRMALGGFLTFVERLEYEQLSAIVEARFGEILSIRTKLIPKKLARWLLKKYDPWDNSLNLANGKLLIDEDDVYATLGLPIGELELFYMDRVQLRGRKVERSFPVAINSDTEKVRNRDKDEQLLGEYGKGRIIERIDYQIIMRLAEVDLDINMQELARGQPHQGGTSEISRARAKSIAREEIQHRKRVACIPPSFSLGISLEQEATPALSAQPTPGTIQERIPHLDINIVRWPW</sequence>